<evidence type="ECO:0000313" key="2">
    <source>
        <dbReference type="Proteomes" id="UP000749646"/>
    </source>
</evidence>
<proteinExistence type="predicted"/>
<dbReference type="Proteomes" id="UP000749646">
    <property type="component" value="Unassembled WGS sequence"/>
</dbReference>
<protein>
    <submittedName>
        <fullName evidence="1">Uncharacterized protein</fullName>
    </submittedName>
</protein>
<dbReference type="OrthoDB" id="5570013at2759"/>
<accession>A0A9P6LS28</accession>
<evidence type="ECO:0000313" key="1">
    <source>
        <dbReference type="EMBL" id="KAF9923289.1"/>
    </source>
</evidence>
<sequence length="390" mass="42422">MNSFFSSFTNFTQQFPAKIPVRIPNDDTTFNPKEYPNVVFLAKGKLHGKVHLIHDSADTKEAALGLISTRIWVVHENDKRNVDIKPIFNNKTHTFHLDGPSDFTANSIYHETTIRYPRSSTTTESLTVEAPNTSLGGEHLENLVFDVFKTTLSNGAIVLETIRSDVIQLKTSNAKIAGDFEAGHVDLSSSNGSITAKLNLQDALDGQQSVVSTKTSNAHIDIHVTVAETIRGLWMDNQTRNGSLAVGVFLGQADRASFIHSSTNNAKIDFNMDASQSGQPLEVENKSSNGGVTSSIMPSAYQRFKGSFESSNAGVNVNLTEAFQGNFTLETSNSSTKVEGSELFIDHDKKGYKHGHRVAEGGSQVKLQSSNSPVTLRFYPVGSSQASGSY</sequence>
<gene>
    <name evidence="1" type="ORF">BGZ65_008974</name>
</gene>
<keyword evidence="2" id="KW-1185">Reference proteome</keyword>
<name>A0A9P6LS28_9FUNG</name>
<comment type="caution">
    <text evidence="1">The sequence shown here is derived from an EMBL/GenBank/DDBJ whole genome shotgun (WGS) entry which is preliminary data.</text>
</comment>
<dbReference type="EMBL" id="JAAAHW010010724">
    <property type="protein sequence ID" value="KAF9923289.1"/>
    <property type="molecule type" value="Genomic_DNA"/>
</dbReference>
<organism evidence="1 2">
    <name type="scientific">Modicella reniformis</name>
    <dbReference type="NCBI Taxonomy" id="1440133"/>
    <lineage>
        <taxon>Eukaryota</taxon>
        <taxon>Fungi</taxon>
        <taxon>Fungi incertae sedis</taxon>
        <taxon>Mucoromycota</taxon>
        <taxon>Mortierellomycotina</taxon>
        <taxon>Mortierellomycetes</taxon>
        <taxon>Mortierellales</taxon>
        <taxon>Mortierellaceae</taxon>
        <taxon>Modicella</taxon>
    </lineage>
</organism>
<dbReference type="AlphaFoldDB" id="A0A9P6LS28"/>
<reference evidence="1" key="1">
    <citation type="journal article" date="2020" name="Fungal Divers.">
        <title>Resolving the Mortierellaceae phylogeny through synthesis of multi-gene phylogenetics and phylogenomics.</title>
        <authorList>
            <person name="Vandepol N."/>
            <person name="Liber J."/>
            <person name="Desiro A."/>
            <person name="Na H."/>
            <person name="Kennedy M."/>
            <person name="Barry K."/>
            <person name="Grigoriev I.V."/>
            <person name="Miller A.N."/>
            <person name="O'Donnell K."/>
            <person name="Stajich J.E."/>
            <person name="Bonito G."/>
        </authorList>
    </citation>
    <scope>NUCLEOTIDE SEQUENCE</scope>
    <source>
        <strain evidence="1">MES-2147</strain>
    </source>
</reference>